<evidence type="ECO:0000256" key="13">
    <source>
        <dbReference type="ARBA" id="ARBA00044780"/>
    </source>
</evidence>
<feature type="transmembrane region" description="Helical" evidence="14">
    <location>
        <begin position="880"/>
        <end position="900"/>
    </location>
</feature>
<feature type="transmembrane region" description="Helical" evidence="14">
    <location>
        <begin position="369"/>
        <end position="392"/>
    </location>
</feature>
<evidence type="ECO:0000256" key="12">
    <source>
        <dbReference type="ARBA" id="ARBA00044710"/>
    </source>
</evidence>
<dbReference type="GO" id="GO:0015149">
    <property type="term" value="F:hexose transmembrane transporter activity"/>
    <property type="evidence" value="ECO:0007669"/>
    <property type="project" value="TreeGrafter"/>
</dbReference>
<evidence type="ECO:0000256" key="7">
    <source>
        <dbReference type="ARBA" id="ARBA00044637"/>
    </source>
</evidence>
<comment type="catalytic activity">
    <reaction evidence="8">
        <text>D-glucose(out) = D-glucose(in)</text>
        <dbReference type="Rhea" id="RHEA:60376"/>
        <dbReference type="ChEBI" id="CHEBI:4167"/>
    </reaction>
    <physiologicalReaction direction="left-to-right" evidence="8">
        <dbReference type="Rhea" id="RHEA:60377"/>
    </physiologicalReaction>
</comment>
<dbReference type="InterPro" id="IPR005829">
    <property type="entry name" value="Sugar_transporter_CS"/>
</dbReference>
<comment type="subunit">
    <text evidence="2">Homodimer.</text>
</comment>
<dbReference type="Pfam" id="PF00083">
    <property type="entry name" value="Sugar_tr"/>
    <property type="match status" value="2"/>
</dbReference>
<dbReference type="InterPro" id="IPR005828">
    <property type="entry name" value="MFS_sugar_transport-like"/>
</dbReference>
<dbReference type="PANTHER" id="PTHR23503:SF8">
    <property type="entry name" value="FACILITATED GLUCOSE TRANSPORTER PROTEIN 1"/>
    <property type="match status" value="1"/>
</dbReference>
<feature type="transmembrane region" description="Helical" evidence="14">
    <location>
        <begin position="98"/>
        <end position="117"/>
    </location>
</feature>
<feature type="transmembrane region" description="Helical" evidence="14">
    <location>
        <begin position="844"/>
        <end position="868"/>
    </location>
</feature>
<dbReference type="PROSITE" id="PS50850">
    <property type="entry name" value="MFS"/>
    <property type="match status" value="2"/>
</dbReference>
<dbReference type="Proteomes" id="UP000284702">
    <property type="component" value="Unassembled WGS sequence"/>
</dbReference>
<comment type="subcellular location">
    <subcellularLocation>
        <location evidence="1">Membrane</location>
        <topology evidence="1">Multi-pass membrane protein</topology>
    </subcellularLocation>
</comment>
<evidence type="ECO:0000256" key="3">
    <source>
        <dbReference type="ARBA" id="ARBA00022448"/>
    </source>
</evidence>
<dbReference type="VEuPathDB" id="FungiDB:H257_04464"/>
<feature type="transmembrane region" description="Helical" evidence="14">
    <location>
        <begin position="602"/>
        <end position="619"/>
    </location>
</feature>
<keyword evidence="3" id="KW-0813">Transport</keyword>
<feature type="domain" description="Major facilitator superfamily (MFS) profile" evidence="15">
    <location>
        <begin position="48"/>
        <end position="494"/>
    </location>
</feature>
<dbReference type="PROSITE" id="PS00217">
    <property type="entry name" value="SUGAR_TRANSPORT_2"/>
    <property type="match status" value="2"/>
</dbReference>
<feature type="transmembrane region" description="Helical" evidence="14">
    <location>
        <begin position="912"/>
        <end position="932"/>
    </location>
</feature>
<feature type="transmembrane region" description="Helical" evidence="14">
    <location>
        <begin position="658"/>
        <end position="682"/>
    </location>
</feature>
<dbReference type="PROSITE" id="PS00216">
    <property type="entry name" value="SUGAR_TRANSPORT_1"/>
    <property type="match status" value="1"/>
</dbReference>
<feature type="transmembrane region" description="Helical" evidence="14">
    <location>
        <begin position="186"/>
        <end position="208"/>
    </location>
</feature>
<comment type="catalytic activity">
    <reaction evidence="7">
        <text>D-galactose(in) = D-galactose(out)</text>
        <dbReference type="Rhea" id="RHEA:34915"/>
        <dbReference type="ChEBI" id="CHEBI:4139"/>
    </reaction>
    <physiologicalReaction direction="right-to-left" evidence="7">
        <dbReference type="Rhea" id="RHEA:34917"/>
    </physiologicalReaction>
</comment>
<feature type="transmembrane region" description="Helical" evidence="14">
    <location>
        <begin position="152"/>
        <end position="174"/>
    </location>
</feature>
<dbReference type="InterPro" id="IPR003663">
    <property type="entry name" value="Sugar/inositol_transpt"/>
</dbReference>
<feature type="transmembrane region" description="Helical" evidence="14">
    <location>
        <begin position="631"/>
        <end position="652"/>
    </location>
</feature>
<comment type="catalytic activity">
    <reaction evidence="10">
        <text>D-mannose(out) = D-mannose(in)</text>
        <dbReference type="Rhea" id="RHEA:78391"/>
        <dbReference type="ChEBI" id="CHEBI:4208"/>
    </reaction>
    <physiologicalReaction direction="left-to-right" evidence="10">
        <dbReference type="Rhea" id="RHEA:78392"/>
    </physiologicalReaction>
</comment>
<comment type="caution">
    <text evidence="16">The sequence shown here is derived from an EMBL/GenBank/DDBJ whole genome shotgun (WGS) entry which is preliminary data.</text>
</comment>
<feature type="transmembrane region" description="Helical" evidence="14">
    <location>
        <begin position="49"/>
        <end position="71"/>
    </location>
</feature>
<dbReference type="PANTHER" id="PTHR23503">
    <property type="entry name" value="SOLUTE CARRIER FAMILY 2"/>
    <property type="match status" value="1"/>
</dbReference>
<proteinExistence type="predicted"/>
<dbReference type="VEuPathDB" id="FungiDB:H257_06769"/>
<dbReference type="Gene3D" id="1.20.1250.20">
    <property type="entry name" value="MFS general substrate transporter like domains"/>
    <property type="match status" value="2"/>
</dbReference>
<evidence type="ECO:0000256" key="10">
    <source>
        <dbReference type="ARBA" id="ARBA00044662"/>
    </source>
</evidence>
<keyword evidence="5 14" id="KW-1133">Transmembrane helix</keyword>
<sequence length="975" mass="106927">MKSTQSTQPVVTETSPDVPTFLQVPCYHVVKGASAINALVVSPLMHRSVACALLGAFHFGWMMAEMAYIPFHHLRLCQLPRIPHGQCLLFPGHSTAEWTMQSTAWAVGGGLGALLSAFPADRFGRKRTLGYNGVVMVAGGLVQLLAGDIYTFAIGRGLNGLASGVAINVLNNYLRELAPIQRRMFYMTLVQIALSVGTLVVTSFMYAIPDVPSSTWQFMPLFGGPVVIGALQVAVMPCILESPMWLLHRRQVDQAHLVMNQLYLPGDDVDSHWSLLVATMERQTQETESSSSKLSLLVSAKYRKQFSIAVVLSTMQQLCGMNALVVYGPTMFKAIGIHELRLSSTIVNFGRFHDMYLGMKFGDRFNRRTLLLVGSAGMIVGSLGFTVCQTYPSATNNWVQITCMLAFVASFCMSVGSLGWIISTELIPEVLGASSGPSPRAVHVTDDVTTEKAHVTMIKGSYLNLPDQTAKMLAESPLVASGKLYQSVFVVLLGAFQYGYLLAQMAWIGFNSKACYVPAAVAKQIPPLQGQCILFPTHTSQEWTTAVTAWIVGAGIGALFSSVPADALGRRTTLMLNTFIMIAGAFVQMLSNNMLMFTVGRGLSGIATGVAIVVGNLYLREVAPVARRAFFLTLPQVMLSLGGLVVSSLHLTVTSEEITWRLLFGAPIVLGLLQLCLFPCMIRSPHHLVMLNKYDQARVALQQLYAQPCDTELHLNAMIISHEKQRMEAASSSKLGLLVSPKYRRQLLVAVVLCLSQQLAGMNAIIAYSNGFFFNVGIHETRLSNILVNFGRFHDMCMAARLLDRFSRRTPLLVGLVVTLLASVGIVWTQLYPGNPVDFNSTNYIAIATVLVFVASYCFSAGSMAWLISNELFPEHLSATANSMSTFCTFTAQFVIAVYYPQLMRPTAAGNYAFLVFTGCLLMLIPFVYFVVPNTHNRTSEEVTRLFYDGDALHEMYLDKYKHDVDADRNTLESI</sequence>
<keyword evidence="4 14" id="KW-0812">Transmembrane</keyword>
<dbReference type="GO" id="GO:0016020">
    <property type="term" value="C:membrane"/>
    <property type="evidence" value="ECO:0007669"/>
    <property type="project" value="UniProtKB-SubCell"/>
</dbReference>
<feature type="transmembrane region" description="Helical" evidence="14">
    <location>
        <begin position="488"/>
        <end position="510"/>
    </location>
</feature>
<dbReference type="InterPro" id="IPR020846">
    <property type="entry name" value="MFS_dom"/>
</dbReference>
<evidence type="ECO:0000256" key="5">
    <source>
        <dbReference type="ARBA" id="ARBA00022989"/>
    </source>
</evidence>
<evidence type="ECO:0000256" key="4">
    <source>
        <dbReference type="ARBA" id="ARBA00022692"/>
    </source>
</evidence>
<evidence type="ECO:0000256" key="6">
    <source>
        <dbReference type="ARBA" id="ARBA00023136"/>
    </source>
</evidence>
<evidence type="ECO:0000256" key="8">
    <source>
        <dbReference type="ARBA" id="ARBA00044648"/>
    </source>
</evidence>
<protein>
    <recommendedName>
        <fullName evidence="13">Hexose transporter 1</fullName>
    </recommendedName>
</protein>
<evidence type="ECO:0000256" key="9">
    <source>
        <dbReference type="ARBA" id="ARBA00044656"/>
    </source>
</evidence>
<evidence type="ECO:0000256" key="2">
    <source>
        <dbReference type="ARBA" id="ARBA00011738"/>
    </source>
</evidence>
<evidence type="ECO:0000256" key="14">
    <source>
        <dbReference type="SAM" id="Phobius"/>
    </source>
</evidence>
<feature type="transmembrane region" description="Helical" evidence="14">
    <location>
        <begin position="398"/>
        <end position="422"/>
    </location>
</feature>
<evidence type="ECO:0000259" key="15">
    <source>
        <dbReference type="PROSITE" id="PS50850"/>
    </source>
</evidence>
<dbReference type="InterPro" id="IPR036259">
    <property type="entry name" value="MFS_trans_sf"/>
</dbReference>
<accession>A0A425DAR6</accession>
<comment type="catalytic activity">
    <reaction evidence="11">
        <text>D-glucosamine(out) = D-glucosamine(in)</text>
        <dbReference type="Rhea" id="RHEA:78423"/>
        <dbReference type="ChEBI" id="CHEBI:58723"/>
    </reaction>
    <physiologicalReaction direction="left-to-right" evidence="11">
        <dbReference type="Rhea" id="RHEA:78424"/>
    </physiologicalReaction>
</comment>
<keyword evidence="17" id="KW-1185">Reference proteome</keyword>
<dbReference type="SUPFAM" id="SSF103473">
    <property type="entry name" value="MFS general substrate transporter"/>
    <property type="match status" value="2"/>
</dbReference>
<feature type="transmembrane region" description="Helical" evidence="14">
    <location>
        <begin position="543"/>
        <end position="561"/>
    </location>
</feature>
<feature type="domain" description="Major facilitator superfamily (MFS) profile" evidence="15">
    <location>
        <begin position="487"/>
        <end position="936"/>
    </location>
</feature>
<evidence type="ECO:0000313" key="17">
    <source>
        <dbReference type="Proteomes" id="UP000284702"/>
    </source>
</evidence>
<comment type="catalytic activity">
    <reaction evidence="12">
        <text>D-fructose(out) = D-fructose(in)</text>
        <dbReference type="Rhea" id="RHEA:60372"/>
        <dbReference type="ChEBI" id="CHEBI:37721"/>
    </reaction>
    <physiologicalReaction direction="left-to-right" evidence="12">
        <dbReference type="Rhea" id="RHEA:60373"/>
    </physiologicalReaction>
</comment>
<feature type="transmembrane region" description="Helical" evidence="14">
    <location>
        <begin position="220"/>
        <end position="240"/>
    </location>
</feature>
<comment type="catalytic activity">
    <reaction evidence="9">
        <text>D-xylose(out) = D-xylose(in)</text>
        <dbReference type="Rhea" id="RHEA:78427"/>
        <dbReference type="ChEBI" id="CHEBI:53455"/>
    </reaction>
    <physiologicalReaction direction="left-to-right" evidence="9">
        <dbReference type="Rhea" id="RHEA:78428"/>
    </physiologicalReaction>
</comment>
<evidence type="ECO:0000313" key="16">
    <source>
        <dbReference type="EMBL" id="RQM26366.1"/>
    </source>
</evidence>
<name>A0A425DAR6_APHAT</name>
<keyword evidence="6 14" id="KW-0472">Membrane</keyword>
<reference evidence="16" key="1">
    <citation type="submission" date="2018-07" db="EMBL/GenBank/DDBJ databases">
        <title>Annotation of Aphanomyces astaci genome assembly.</title>
        <authorList>
            <person name="Studholme D.J."/>
        </authorList>
    </citation>
    <scope>NUCLEOTIDE SEQUENCE [LARGE SCALE GENOMIC DNA]</scope>
    <source>
        <strain evidence="16">Pc</strain>
    </source>
</reference>
<organism evidence="16 17">
    <name type="scientific">Aphanomyces astaci</name>
    <name type="common">Crayfish plague agent</name>
    <dbReference type="NCBI Taxonomy" id="112090"/>
    <lineage>
        <taxon>Eukaryota</taxon>
        <taxon>Sar</taxon>
        <taxon>Stramenopiles</taxon>
        <taxon>Oomycota</taxon>
        <taxon>Saprolegniomycetes</taxon>
        <taxon>Saprolegniales</taxon>
        <taxon>Verrucalvaceae</taxon>
        <taxon>Aphanomyces</taxon>
    </lineage>
</organism>
<feature type="transmembrane region" description="Helical" evidence="14">
    <location>
        <begin position="129"/>
        <end position="146"/>
    </location>
</feature>
<dbReference type="EMBL" id="MZMZ02002322">
    <property type="protein sequence ID" value="RQM26366.1"/>
    <property type="molecule type" value="Genomic_DNA"/>
</dbReference>
<evidence type="ECO:0000256" key="11">
    <source>
        <dbReference type="ARBA" id="ARBA00044668"/>
    </source>
</evidence>
<gene>
    <name evidence="16" type="ORF">B5M09_005695</name>
</gene>
<dbReference type="InterPro" id="IPR045263">
    <property type="entry name" value="GLUT"/>
</dbReference>
<evidence type="ECO:0000256" key="1">
    <source>
        <dbReference type="ARBA" id="ARBA00004141"/>
    </source>
</evidence>
<dbReference type="PRINTS" id="PR00171">
    <property type="entry name" value="SUGRTRNSPORT"/>
</dbReference>
<feature type="transmembrane region" description="Helical" evidence="14">
    <location>
        <begin position="573"/>
        <end position="590"/>
    </location>
</feature>
<feature type="transmembrane region" description="Helical" evidence="14">
    <location>
        <begin position="812"/>
        <end position="832"/>
    </location>
</feature>
<dbReference type="AlphaFoldDB" id="A0A425DAR6"/>